<protein>
    <submittedName>
        <fullName evidence="1">Uncharacterized protein</fullName>
    </submittedName>
</protein>
<comment type="caution">
    <text evidence="1">The sequence shown here is derived from an EMBL/GenBank/DDBJ whole genome shotgun (WGS) entry which is preliminary data.</text>
</comment>
<dbReference type="AlphaFoldDB" id="A0A645CMF6"/>
<sequence length="345" mass="40265">MKRIVRMPEKFDLIDLCDEFIQRSDLGLKKITDITKIQEIIAKSIESYQSPTMLYGRRTEIMFAYIAAILNECCFVKKEDQGDLYLQPEYDLLIPDYRIITRDKTQFFVEVKNCHTTKHKHHNFRLPKKYVDKILNYCNLFSLEVKFAVYWSAWNIWVLFGLEDFDIDGNNYTISLETSILKNQMSILGDFELGTLPPLSVKFLIDYPTPIRVKELSENGFISQQVEFRCGGNLITTSFEKKLAFFLMQFSNWHQVVITQKDISESKRTLEYLISPEERISGQDFELLGFMSSMISQKYKLITAPKGEIEQLSPNIDLAELGFALPKNYSSKELPLWIIRVSSKQ</sequence>
<proteinExistence type="predicted"/>
<dbReference type="GO" id="GO:0003676">
    <property type="term" value="F:nucleic acid binding"/>
    <property type="evidence" value="ECO:0007669"/>
    <property type="project" value="InterPro"/>
</dbReference>
<accession>A0A645CMF6</accession>
<dbReference type="Gene3D" id="3.40.1350.10">
    <property type="match status" value="1"/>
</dbReference>
<dbReference type="EMBL" id="VSSQ01028417">
    <property type="protein sequence ID" value="MPM78131.1"/>
    <property type="molecule type" value="Genomic_DNA"/>
</dbReference>
<reference evidence="1" key="1">
    <citation type="submission" date="2019-08" db="EMBL/GenBank/DDBJ databases">
        <authorList>
            <person name="Kucharzyk K."/>
            <person name="Murdoch R.W."/>
            <person name="Higgins S."/>
            <person name="Loffler F."/>
        </authorList>
    </citation>
    <scope>NUCLEOTIDE SEQUENCE</scope>
</reference>
<dbReference type="InterPro" id="IPR011856">
    <property type="entry name" value="tRNA_endonuc-like_dom_sf"/>
</dbReference>
<organism evidence="1">
    <name type="scientific">bioreactor metagenome</name>
    <dbReference type="NCBI Taxonomy" id="1076179"/>
    <lineage>
        <taxon>unclassified sequences</taxon>
        <taxon>metagenomes</taxon>
        <taxon>ecological metagenomes</taxon>
    </lineage>
</organism>
<evidence type="ECO:0000313" key="1">
    <source>
        <dbReference type="EMBL" id="MPM78131.1"/>
    </source>
</evidence>
<gene>
    <name evidence="1" type="ORF">SDC9_125142</name>
</gene>
<name>A0A645CMF6_9ZZZZ</name>